<dbReference type="STRING" id="501024.RTCCBAU85039_3975"/>
<accession>A0A1H8QHL7</accession>
<dbReference type="Proteomes" id="UP000183063">
    <property type="component" value="Unassembled WGS sequence"/>
</dbReference>
<gene>
    <name evidence="1" type="ORF">RTCCBAU85039_3975</name>
    <name evidence="2" type="ORF">SAMN05216228_101933</name>
</gene>
<name>A0A1H8QHL7_9HYPH</name>
<sequence length="75" mass="7914">MPDGFIAIKAASSRLQWATEVPTSGLAITGLHIGHLDQIAQHIGVLSSAICLMEAMFSCEPDRPVSFFANLAAMG</sequence>
<evidence type="ECO:0000313" key="2">
    <source>
        <dbReference type="EMBL" id="SEO53538.1"/>
    </source>
</evidence>
<dbReference type="Proteomes" id="UP000198939">
    <property type="component" value="Unassembled WGS sequence"/>
</dbReference>
<evidence type="ECO:0000313" key="3">
    <source>
        <dbReference type="Proteomes" id="UP000183063"/>
    </source>
</evidence>
<protein>
    <submittedName>
        <fullName evidence="1">Uncharacterized protein</fullName>
    </submittedName>
</protein>
<proteinExistence type="predicted"/>
<evidence type="ECO:0000313" key="1">
    <source>
        <dbReference type="EMBL" id="SEI04704.1"/>
    </source>
</evidence>
<keyword evidence="4" id="KW-1185">Reference proteome</keyword>
<dbReference type="EMBL" id="FOCV01000019">
    <property type="protein sequence ID" value="SEO53538.1"/>
    <property type="molecule type" value="Genomic_DNA"/>
</dbReference>
<evidence type="ECO:0000313" key="4">
    <source>
        <dbReference type="Proteomes" id="UP000198939"/>
    </source>
</evidence>
<dbReference type="EMBL" id="FNXB01000021">
    <property type="protein sequence ID" value="SEI04704.1"/>
    <property type="molecule type" value="Genomic_DNA"/>
</dbReference>
<reference evidence="1" key="1">
    <citation type="submission" date="2016-10" db="EMBL/GenBank/DDBJ databases">
        <authorList>
            <person name="de Groot N.N."/>
        </authorList>
    </citation>
    <scope>NUCLEOTIDE SEQUENCE [LARGE SCALE GENOMIC DNA]</scope>
    <source>
        <strain evidence="1">CCBAU85039</strain>
    </source>
</reference>
<organism evidence="1 3">
    <name type="scientific">Rhizobium tibeticum</name>
    <dbReference type="NCBI Taxonomy" id="501024"/>
    <lineage>
        <taxon>Bacteria</taxon>
        <taxon>Pseudomonadati</taxon>
        <taxon>Pseudomonadota</taxon>
        <taxon>Alphaproteobacteria</taxon>
        <taxon>Hyphomicrobiales</taxon>
        <taxon>Rhizobiaceae</taxon>
        <taxon>Rhizobium/Agrobacterium group</taxon>
        <taxon>Rhizobium</taxon>
    </lineage>
</organism>
<reference evidence="2 4" key="2">
    <citation type="submission" date="2016-10" db="EMBL/GenBank/DDBJ databases">
        <authorList>
            <person name="Varghese N."/>
            <person name="Submissions S."/>
        </authorList>
    </citation>
    <scope>NUCLEOTIDE SEQUENCE [LARGE SCALE GENOMIC DNA]</scope>
    <source>
        <strain evidence="2 4">CGMCC 1.7071</strain>
    </source>
</reference>
<dbReference type="AlphaFoldDB" id="A0A1H8QHL7"/>
<reference evidence="3" key="3">
    <citation type="submission" date="2016-10" db="EMBL/GenBank/DDBJ databases">
        <authorList>
            <person name="Wibberg D."/>
        </authorList>
    </citation>
    <scope>NUCLEOTIDE SEQUENCE [LARGE SCALE GENOMIC DNA]</scope>
</reference>